<dbReference type="InterPro" id="IPR031314">
    <property type="entry name" value="DNK_dom"/>
</dbReference>
<accession>A0A5B8HWC8</accession>
<evidence type="ECO:0000313" key="5">
    <source>
        <dbReference type="EMBL" id="QDY52043.1"/>
    </source>
</evidence>
<dbReference type="Pfam" id="PF01712">
    <property type="entry name" value="dNK"/>
    <property type="match status" value="1"/>
</dbReference>
<dbReference type="Gene3D" id="3.40.50.300">
    <property type="entry name" value="P-loop containing nucleotide triphosphate hydrolases"/>
    <property type="match status" value="1"/>
</dbReference>
<dbReference type="PANTHER" id="PTHR10513:SF35">
    <property type="entry name" value="DEOXYADENOSINE KINASE"/>
    <property type="match status" value="1"/>
</dbReference>
<feature type="binding site" evidence="2">
    <location>
        <position position="167"/>
    </location>
    <ligand>
        <name>substrate</name>
    </ligand>
</feature>
<dbReference type="GO" id="GO:0019136">
    <property type="term" value="F:deoxynucleoside kinase activity"/>
    <property type="evidence" value="ECO:0007669"/>
    <property type="project" value="InterPro"/>
</dbReference>
<dbReference type="PANTHER" id="PTHR10513">
    <property type="entry name" value="DEOXYNUCLEOSIDE KINASE"/>
    <property type="match status" value="1"/>
</dbReference>
<evidence type="ECO:0000256" key="2">
    <source>
        <dbReference type="PIRSR" id="PIRSR000705-2"/>
    </source>
</evidence>
<dbReference type="EMBL" id="MK250087">
    <property type="protein sequence ID" value="QDY52043.1"/>
    <property type="molecule type" value="Genomic_DNA"/>
</dbReference>
<feature type="binding site" evidence="3">
    <location>
        <begin position="158"/>
        <end position="162"/>
    </location>
    <ligand>
        <name>ATP</name>
        <dbReference type="ChEBI" id="CHEBI:30616"/>
    </ligand>
</feature>
<feature type="binding site" evidence="2">
    <location>
        <position position="100"/>
    </location>
    <ligand>
        <name>substrate</name>
    </ligand>
</feature>
<feature type="binding site" evidence="3">
    <location>
        <begin position="7"/>
        <end position="15"/>
    </location>
    <ligand>
        <name>ATP</name>
        <dbReference type="ChEBI" id="CHEBI:30616"/>
    </ligand>
</feature>
<organism evidence="5">
    <name type="scientific">Mimiviridae sp. ChoanoV1</name>
    <dbReference type="NCBI Taxonomy" id="2596887"/>
    <lineage>
        <taxon>Viruses</taxon>
        <taxon>Varidnaviria</taxon>
        <taxon>Bamfordvirae</taxon>
        <taxon>Nucleocytoviricota</taxon>
        <taxon>Megaviricetes</taxon>
        <taxon>Imitervirales</taxon>
        <taxon>Schizomimiviridae</taxon>
    </lineage>
</organism>
<evidence type="ECO:0000259" key="4">
    <source>
        <dbReference type="Pfam" id="PF01712"/>
    </source>
</evidence>
<evidence type="ECO:0000256" key="3">
    <source>
        <dbReference type="PIRSR" id="PIRSR000705-3"/>
    </source>
</evidence>
<dbReference type="InterPro" id="IPR002624">
    <property type="entry name" value="DCK/DGK"/>
</dbReference>
<dbReference type="SUPFAM" id="SSF52540">
    <property type="entry name" value="P-loop containing nucleoside triphosphate hydrolases"/>
    <property type="match status" value="1"/>
</dbReference>
<dbReference type="InterPro" id="IPR050566">
    <property type="entry name" value="Deoxyribonucleoside_kinase"/>
</dbReference>
<dbReference type="GO" id="GO:0005524">
    <property type="term" value="F:ATP binding"/>
    <property type="evidence" value="ECO:0007669"/>
    <property type="project" value="UniProtKB-KW"/>
</dbReference>
<evidence type="ECO:0000256" key="1">
    <source>
        <dbReference type="PIRSR" id="PIRSR000705-1"/>
    </source>
</evidence>
<name>A0A5B8HWC8_9VIRU</name>
<dbReference type="PIRSF" id="PIRSF000705">
    <property type="entry name" value="DNK"/>
    <property type="match status" value="1"/>
</dbReference>
<proteinExistence type="predicted"/>
<keyword evidence="5" id="KW-0418">Kinase</keyword>
<feature type="binding site" evidence="2">
    <location>
        <position position="58"/>
    </location>
    <ligand>
        <name>substrate</name>
    </ligand>
</feature>
<gene>
    <name evidence="5" type="ORF">3_22</name>
</gene>
<sequence>MIIYIEGNIGAGKTTFIEAFEKYFKRKNISNAFIKREPVDQWLSTTDSTGKNLLEYFYSDTKKYGFAFQMNAFISRTNDILNMIKQNGSEYPRVFNFIERSVYTDKNVFMECNFRRGNITEIEYNIYQTWFDVFSKQFNLNGDVIIYLKTKGGICDERIKNRNRTEESGIPVDYLDELDNLHNIWIGNEKSNGKHVIEIDAKQDFIKFPEKMEAEFDKIINYILKIPPGTLM</sequence>
<keyword evidence="3" id="KW-0547">Nucleotide-binding</keyword>
<protein>
    <submittedName>
        <fullName evidence="5">Deoxynucleoside kinase</fullName>
    </submittedName>
</protein>
<feature type="binding site" evidence="2">
    <location>
        <position position="37"/>
    </location>
    <ligand>
        <name>substrate</name>
    </ligand>
</feature>
<reference evidence="5" key="1">
    <citation type="submission" date="2018-11" db="EMBL/GenBank/DDBJ databases">
        <title>A distinct lineage of giant viruses engineers rhodopsin photosystems in predatory marine eukaryotes.</title>
        <authorList>
            <person name="Needham D.M."/>
            <person name="Yoshizawa S."/>
            <person name="Hosaka T."/>
            <person name="Poirier C."/>
            <person name="Choi C.-J."/>
            <person name="Hehenberger E."/>
            <person name="Irwin N.A.T."/>
            <person name="Wilken S."/>
            <person name="Yung C.-M."/>
            <person name="Bachy C."/>
            <person name="Kurihara R."/>
            <person name="Nakajima Y."/>
            <person name="Kojima K."/>
            <person name="Kimura-Someya T."/>
            <person name="Leonard G."/>
            <person name="Malmstrom R.R."/>
            <person name="Mende D."/>
            <person name="Olson D.K."/>
            <person name="Sudo Y."/>
            <person name="Sudek S."/>
            <person name="Richards T.A."/>
            <person name="DeLong E.F."/>
            <person name="Keeling P.J."/>
            <person name="Santoro A.E."/>
            <person name="Shirouzu M."/>
            <person name="Iwasaki W."/>
            <person name="Worden A.Z."/>
        </authorList>
    </citation>
    <scope>NUCLEOTIDE SEQUENCE</scope>
</reference>
<feature type="domain" description="Deoxynucleoside kinase" evidence="4">
    <location>
        <begin position="3"/>
        <end position="219"/>
    </location>
</feature>
<dbReference type="InterPro" id="IPR027417">
    <property type="entry name" value="P-loop_NTPase"/>
</dbReference>
<keyword evidence="3" id="KW-0067">ATP-binding</keyword>
<feature type="binding site" evidence="2">
    <location>
        <position position="105"/>
    </location>
    <ligand>
        <name>substrate</name>
    </ligand>
</feature>
<keyword evidence="5" id="KW-0808">Transferase</keyword>
<feature type="active site" description="Proton acceptor" evidence="1">
    <location>
        <position position="99"/>
    </location>
</feature>
<feature type="binding site" evidence="2">
    <location>
        <position position="69"/>
    </location>
    <ligand>
        <name>substrate</name>
    </ligand>
</feature>